<feature type="compositionally biased region" description="Polar residues" evidence="7">
    <location>
        <begin position="34"/>
        <end position="52"/>
    </location>
</feature>
<keyword evidence="6" id="KW-0539">Nucleus</keyword>
<dbReference type="GO" id="GO:0003713">
    <property type="term" value="F:transcription coactivator activity"/>
    <property type="evidence" value="ECO:0007669"/>
    <property type="project" value="InterPro"/>
</dbReference>
<dbReference type="InterPro" id="IPR003173">
    <property type="entry name" value="PC4_C"/>
</dbReference>
<dbReference type="GO" id="GO:0060261">
    <property type="term" value="P:positive regulation of transcription initiation by RNA polymerase II"/>
    <property type="evidence" value="ECO:0007669"/>
    <property type="project" value="InterPro"/>
</dbReference>
<dbReference type="Proteomes" id="UP001160483">
    <property type="component" value="Unassembled WGS sequence"/>
</dbReference>
<organism evidence="9 12">
    <name type="scientific">Peronospora belbahrii</name>
    <dbReference type="NCBI Taxonomy" id="622444"/>
    <lineage>
        <taxon>Eukaryota</taxon>
        <taxon>Sar</taxon>
        <taxon>Stramenopiles</taxon>
        <taxon>Oomycota</taxon>
        <taxon>Peronosporomycetes</taxon>
        <taxon>Peronosporales</taxon>
        <taxon>Peronosporaceae</taxon>
        <taxon>Peronospora</taxon>
    </lineage>
</organism>
<reference evidence="9 11" key="1">
    <citation type="submission" date="2021-11" db="EMBL/GenBank/DDBJ databases">
        <authorList>
            <person name="Islam A."/>
            <person name="Islam S."/>
            <person name="Flora M.S."/>
            <person name="Rahman M."/>
            <person name="Ziaur R.M."/>
            <person name="Epstein J.H."/>
            <person name="Hassan M."/>
            <person name="Klassen M."/>
            <person name="Woodard K."/>
            <person name="Webb A."/>
            <person name="Webby R.J."/>
            <person name="El Zowalaty M.E."/>
        </authorList>
    </citation>
    <scope>NUCLEOTIDE SEQUENCE</scope>
    <source>
        <strain evidence="10">Pbs1</strain>
        <strain evidence="9">Pbs3</strain>
    </source>
</reference>
<keyword evidence="11" id="KW-1185">Reference proteome</keyword>
<evidence type="ECO:0000313" key="10">
    <source>
        <dbReference type="EMBL" id="CAH0519208.1"/>
    </source>
</evidence>
<evidence type="ECO:0000256" key="4">
    <source>
        <dbReference type="ARBA" id="ARBA00023125"/>
    </source>
</evidence>
<evidence type="ECO:0000256" key="7">
    <source>
        <dbReference type="SAM" id="MobiDB-lite"/>
    </source>
</evidence>
<dbReference type="Pfam" id="PF02229">
    <property type="entry name" value="PC4"/>
    <property type="match status" value="2"/>
</dbReference>
<evidence type="ECO:0000256" key="1">
    <source>
        <dbReference type="ARBA" id="ARBA00004123"/>
    </source>
</evidence>
<evidence type="ECO:0000259" key="8">
    <source>
        <dbReference type="Pfam" id="PF02229"/>
    </source>
</evidence>
<accession>A0AAU9LBM9</accession>
<keyword evidence="5" id="KW-0804">Transcription</keyword>
<protein>
    <recommendedName>
        <fullName evidence="8">Transcriptional coactivator p15 (PC4) C-terminal domain-containing protein</fullName>
    </recommendedName>
</protein>
<proteinExistence type="inferred from homology"/>
<evidence type="ECO:0000313" key="9">
    <source>
        <dbReference type="EMBL" id="CAH0480317.1"/>
    </source>
</evidence>
<evidence type="ECO:0000256" key="6">
    <source>
        <dbReference type="ARBA" id="ARBA00023242"/>
    </source>
</evidence>
<dbReference type="GO" id="GO:0005634">
    <property type="term" value="C:nucleus"/>
    <property type="evidence" value="ECO:0007669"/>
    <property type="project" value="UniProtKB-SubCell"/>
</dbReference>
<keyword evidence="3" id="KW-0805">Transcription regulation</keyword>
<dbReference type="SUPFAM" id="SSF54447">
    <property type="entry name" value="ssDNA-binding transcriptional regulator domain"/>
    <property type="match status" value="2"/>
</dbReference>
<dbReference type="InterPro" id="IPR045125">
    <property type="entry name" value="Sub1/Tcp4-like"/>
</dbReference>
<comment type="similarity">
    <text evidence="2">Belongs to the transcriptional coactivator PC4 family.</text>
</comment>
<evidence type="ECO:0000256" key="5">
    <source>
        <dbReference type="ARBA" id="ARBA00023163"/>
    </source>
</evidence>
<gene>
    <name evidence="10" type="ORF">PBS001_LOCUS5741</name>
    <name evidence="9" type="ORF">PBS003_LOCUS6941</name>
</gene>
<name>A0AAU9LBM9_9STRA</name>
<dbReference type="Proteomes" id="UP001158986">
    <property type="component" value="Unassembled WGS sequence"/>
</dbReference>
<feature type="domain" description="Transcriptional coactivator p15 (PC4) C-terminal" evidence="8">
    <location>
        <begin position="195"/>
        <end position="245"/>
    </location>
</feature>
<comment type="caution">
    <text evidence="9">The sequence shown here is derived from an EMBL/GenBank/DDBJ whole genome shotgun (WGS) entry which is preliminary data.</text>
</comment>
<dbReference type="GO" id="GO:0003677">
    <property type="term" value="F:DNA binding"/>
    <property type="evidence" value="ECO:0007669"/>
    <property type="project" value="UniProtKB-KW"/>
</dbReference>
<dbReference type="PANTHER" id="PTHR13215">
    <property type="entry name" value="RNA POLYMERASE II TRANSCRIPTIONAL COACTIVATOR"/>
    <property type="match status" value="1"/>
</dbReference>
<dbReference type="InterPro" id="IPR009044">
    <property type="entry name" value="ssDNA-bd_transcriptional_reg"/>
</dbReference>
<feature type="domain" description="Transcriptional coactivator p15 (PC4) C-terminal" evidence="8">
    <location>
        <begin position="102"/>
        <end position="150"/>
    </location>
</feature>
<evidence type="ECO:0000313" key="12">
    <source>
        <dbReference type="Proteomes" id="UP001160483"/>
    </source>
</evidence>
<evidence type="ECO:0000313" key="11">
    <source>
        <dbReference type="Proteomes" id="UP001158986"/>
    </source>
</evidence>
<comment type="subcellular location">
    <subcellularLocation>
        <location evidence="1">Nucleus</location>
    </subcellularLocation>
</comment>
<dbReference type="EMBL" id="CAKLCB010000285">
    <property type="protein sequence ID" value="CAH0519208.1"/>
    <property type="molecule type" value="Genomic_DNA"/>
</dbReference>
<sequence>MSTMPQAEKPSHKRPVMEKGARKRVKISTEERPSLTQMLSRQSGLASPLSLSQTSDKSTVSLARLIVLQTVQRAVKPKEKTQQIQQNQIMNQCTMAIQDVIFQLSTKRRVTIRKWKSMKFVDIREFYDEHGNTKPGKKGLSLVPDEWKKLYNFFDAVTEAIELVEENQVGMIASLNDIPGCILKPNGDVRAIALPLSNKRRITVRYFRNGVLIDLREFYEQNGMSKPGKKGISLSKDQWMALQEIANEITKAIDSL</sequence>
<dbReference type="EMBL" id="CAKKTJ010000324">
    <property type="protein sequence ID" value="CAH0480317.1"/>
    <property type="molecule type" value="Genomic_DNA"/>
</dbReference>
<dbReference type="Gene3D" id="2.30.31.10">
    <property type="entry name" value="Transcriptional Coactivator Pc4, Chain A"/>
    <property type="match status" value="2"/>
</dbReference>
<dbReference type="AlphaFoldDB" id="A0AAU9LBM9"/>
<keyword evidence="4" id="KW-0238">DNA-binding</keyword>
<evidence type="ECO:0000256" key="2">
    <source>
        <dbReference type="ARBA" id="ARBA00009001"/>
    </source>
</evidence>
<feature type="region of interest" description="Disordered" evidence="7">
    <location>
        <begin position="1"/>
        <end position="52"/>
    </location>
</feature>
<evidence type="ECO:0000256" key="3">
    <source>
        <dbReference type="ARBA" id="ARBA00023015"/>
    </source>
</evidence>